<sequence length="99" mass="10918">MFRKLLTVLVVSFILVGCGEGLPKIDASSKSAFQESMKEISATLEEQDKDNFNRAIIGVVVAASFQVGNDEDKIQQILKEKLNGKTAKEIIEEYGKNNP</sequence>
<organism evidence="1 2">
    <name type="scientific">Frischella japonica</name>
    <dbReference type="NCBI Taxonomy" id="2741544"/>
    <lineage>
        <taxon>Bacteria</taxon>
        <taxon>Pseudomonadati</taxon>
        <taxon>Pseudomonadota</taxon>
        <taxon>Gammaproteobacteria</taxon>
        <taxon>Orbales</taxon>
        <taxon>Orbaceae</taxon>
        <taxon>Frischella</taxon>
    </lineage>
</organism>
<accession>A0ABR7QYN7</accession>
<evidence type="ECO:0000313" key="2">
    <source>
        <dbReference type="Proteomes" id="UP000651208"/>
    </source>
</evidence>
<dbReference type="InterPro" id="IPR046516">
    <property type="entry name" value="DUF6694"/>
</dbReference>
<comment type="caution">
    <text evidence="1">The sequence shown here is derived from an EMBL/GenBank/DDBJ whole genome shotgun (WGS) entry which is preliminary data.</text>
</comment>
<protein>
    <recommendedName>
        <fullName evidence="3">Lipoprotein</fullName>
    </recommendedName>
</protein>
<dbReference type="Pfam" id="PF20404">
    <property type="entry name" value="DUF6694"/>
    <property type="match status" value="1"/>
</dbReference>
<keyword evidence="2" id="KW-1185">Reference proteome</keyword>
<dbReference type="RefSeq" id="WP_187755776.1">
    <property type="nucleotide sequence ID" value="NZ_JABURY010000017.1"/>
</dbReference>
<name>A0ABR7QYN7_9GAMM</name>
<gene>
    <name evidence="1" type="ORF">FcAc13_08405</name>
</gene>
<reference evidence="1 2" key="1">
    <citation type="submission" date="2020-06" db="EMBL/GenBank/DDBJ databases">
        <title>Frischella cerana isolated from Apis cerana gut homogenate.</title>
        <authorList>
            <person name="Wolter L.A."/>
            <person name="Suenami S."/>
            <person name="Miyazaki R."/>
        </authorList>
    </citation>
    <scope>NUCLEOTIDE SEQUENCE [LARGE SCALE GENOMIC DNA]</scope>
    <source>
        <strain evidence="1 2">Ac13</strain>
    </source>
</reference>
<proteinExistence type="predicted"/>
<evidence type="ECO:0000313" key="1">
    <source>
        <dbReference type="EMBL" id="MBC9131329.1"/>
    </source>
</evidence>
<dbReference type="Proteomes" id="UP000651208">
    <property type="component" value="Unassembled WGS sequence"/>
</dbReference>
<dbReference type="EMBL" id="JABURY010000017">
    <property type="protein sequence ID" value="MBC9131329.1"/>
    <property type="molecule type" value="Genomic_DNA"/>
</dbReference>
<dbReference type="PROSITE" id="PS51257">
    <property type="entry name" value="PROKAR_LIPOPROTEIN"/>
    <property type="match status" value="1"/>
</dbReference>
<evidence type="ECO:0008006" key="3">
    <source>
        <dbReference type="Google" id="ProtNLM"/>
    </source>
</evidence>